<dbReference type="InterPro" id="IPR007612">
    <property type="entry name" value="LOR"/>
</dbReference>
<dbReference type="AlphaFoldDB" id="A0A427B0M4"/>
<comment type="caution">
    <text evidence="2">The sequence shown here is derived from an EMBL/GenBank/DDBJ whole genome shotgun (WGS) entry which is preliminary data.</text>
</comment>
<dbReference type="Gene3D" id="2.40.160.200">
    <property type="entry name" value="LURP1-related"/>
    <property type="match status" value="1"/>
</dbReference>
<comment type="similarity">
    <text evidence="1">Belongs to the LOR family.</text>
</comment>
<protein>
    <submittedName>
        <fullName evidence="2">Uncharacterized protein</fullName>
    </submittedName>
</protein>
<evidence type="ECO:0000256" key="1">
    <source>
        <dbReference type="ARBA" id="ARBA00005437"/>
    </source>
</evidence>
<dbReference type="InterPro" id="IPR025659">
    <property type="entry name" value="Tubby-like_C"/>
</dbReference>
<dbReference type="PANTHER" id="PTHR31087">
    <property type="match status" value="1"/>
</dbReference>
<gene>
    <name evidence="2" type="ORF">B296_00020741</name>
</gene>
<evidence type="ECO:0000313" key="2">
    <source>
        <dbReference type="EMBL" id="RRT82082.1"/>
    </source>
</evidence>
<evidence type="ECO:0000313" key="3">
    <source>
        <dbReference type="Proteomes" id="UP000287651"/>
    </source>
</evidence>
<dbReference type="EMBL" id="AMZH03000765">
    <property type="protein sequence ID" value="RRT82082.1"/>
    <property type="molecule type" value="Genomic_DNA"/>
</dbReference>
<proteinExistence type="inferred from homology"/>
<dbReference type="Pfam" id="PF04525">
    <property type="entry name" value="LOR"/>
    <property type="match status" value="1"/>
</dbReference>
<sequence>MGYKCMRRLGTESSSHGRLFLVDCDRTPVAMTKVHPHATAAVEPPRPEAAEATVLTVWRKSLLFNGNGFTVFDSKGHLVFRVDNYSSGSRDCVVLMDGAGKPLLTIRRKVPNPTKQKPNLCI</sequence>
<dbReference type="InterPro" id="IPR038595">
    <property type="entry name" value="LOR_sf"/>
</dbReference>
<dbReference type="SUPFAM" id="SSF54518">
    <property type="entry name" value="Tubby C-terminal domain-like"/>
    <property type="match status" value="1"/>
</dbReference>
<dbReference type="Proteomes" id="UP000287651">
    <property type="component" value="Unassembled WGS sequence"/>
</dbReference>
<name>A0A427B0M4_ENSVE</name>
<accession>A0A427B0M4</accession>
<organism evidence="2 3">
    <name type="scientific">Ensete ventricosum</name>
    <name type="common">Abyssinian banana</name>
    <name type="synonym">Musa ensete</name>
    <dbReference type="NCBI Taxonomy" id="4639"/>
    <lineage>
        <taxon>Eukaryota</taxon>
        <taxon>Viridiplantae</taxon>
        <taxon>Streptophyta</taxon>
        <taxon>Embryophyta</taxon>
        <taxon>Tracheophyta</taxon>
        <taxon>Spermatophyta</taxon>
        <taxon>Magnoliopsida</taxon>
        <taxon>Liliopsida</taxon>
        <taxon>Zingiberales</taxon>
        <taxon>Musaceae</taxon>
        <taxon>Ensete</taxon>
    </lineage>
</organism>
<dbReference type="PANTHER" id="PTHR31087:SF22">
    <property type="entry name" value="PROTEIN LURP-ONE-RELATED 8"/>
    <property type="match status" value="1"/>
</dbReference>
<reference evidence="2 3" key="1">
    <citation type="journal article" date="2014" name="Agronomy (Basel)">
        <title>A Draft Genome Sequence for Ensete ventricosum, the Drought-Tolerant Tree Against Hunger.</title>
        <authorList>
            <person name="Harrison J."/>
            <person name="Moore K.A."/>
            <person name="Paszkiewicz K."/>
            <person name="Jones T."/>
            <person name="Grant M."/>
            <person name="Ambacheew D."/>
            <person name="Muzemil S."/>
            <person name="Studholme D.J."/>
        </authorList>
    </citation>
    <scope>NUCLEOTIDE SEQUENCE [LARGE SCALE GENOMIC DNA]</scope>
</reference>